<keyword evidence="3" id="KW-0805">Transcription regulation</keyword>
<dbReference type="PANTHER" id="PTHR33164">
    <property type="entry name" value="TRANSCRIPTIONAL REGULATOR, MARR FAMILY"/>
    <property type="match status" value="1"/>
</dbReference>
<evidence type="ECO:0000256" key="2">
    <source>
        <dbReference type="ARBA" id="ARBA00022490"/>
    </source>
</evidence>
<dbReference type="EMBL" id="JACIEM010000003">
    <property type="protein sequence ID" value="MBB4003625.1"/>
    <property type="molecule type" value="Genomic_DNA"/>
</dbReference>
<sequence length="179" mass="19304">MTETKTTPPVPLEDQICYSIYSAAMAIQRIYKPLLDGLGLTYPQYLVLNVLWRQDRQTVGGIAAQLALESSTVTPLLKRLEAAGLVERTRSREDERQVLVALSEQGRALRSQAGCLGESLLAASGQSPEELGKLNGEVKQLRDAIYSQVGGWSIGAQAEAGSAKTGDIPHSPEQAIRKG</sequence>
<accession>A0A7W6HE65</accession>
<feature type="domain" description="HTH marR-type" evidence="7">
    <location>
        <begin position="13"/>
        <end position="143"/>
    </location>
</feature>
<dbReference type="Proteomes" id="UP000588647">
    <property type="component" value="Unassembled WGS sequence"/>
</dbReference>
<protein>
    <submittedName>
        <fullName evidence="8">DNA-binding MarR family transcriptional regulator</fullName>
    </submittedName>
</protein>
<proteinExistence type="predicted"/>
<keyword evidence="5" id="KW-0804">Transcription</keyword>
<comment type="caution">
    <text evidence="8">The sequence shown here is derived from an EMBL/GenBank/DDBJ whole genome shotgun (WGS) entry which is preliminary data.</text>
</comment>
<evidence type="ECO:0000256" key="5">
    <source>
        <dbReference type="ARBA" id="ARBA00023163"/>
    </source>
</evidence>
<dbReference type="InterPro" id="IPR055166">
    <property type="entry name" value="Transc_reg_Sar_Rot_HTH"/>
</dbReference>
<keyword evidence="4 8" id="KW-0238">DNA-binding</keyword>
<name>A0A7W6HE65_9HYPH</name>
<gene>
    <name evidence="8" type="ORF">GGR03_002706</name>
</gene>
<dbReference type="SUPFAM" id="SSF46785">
    <property type="entry name" value="Winged helix' DNA-binding domain"/>
    <property type="match status" value="1"/>
</dbReference>
<evidence type="ECO:0000313" key="9">
    <source>
        <dbReference type="Proteomes" id="UP000588647"/>
    </source>
</evidence>
<dbReference type="RefSeq" id="WP_183208786.1">
    <property type="nucleotide sequence ID" value="NZ_JAAAMM010000003.1"/>
</dbReference>
<evidence type="ECO:0000259" key="7">
    <source>
        <dbReference type="PROSITE" id="PS50995"/>
    </source>
</evidence>
<dbReference type="PROSITE" id="PS50995">
    <property type="entry name" value="HTH_MARR_2"/>
    <property type="match status" value="1"/>
</dbReference>
<organism evidence="8 9">
    <name type="scientific">Aurantimonas endophytica</name>
    <dbReference type="NCBI Taxonomy" id="1522175"/>
    <lineage>
        <taxon>Bacteria</taxon>
        <taxon>Pseudomonadati</taxon>
        <taxon>Pseudomonadota</taxon>
        <taxon>Alphaproteobacteria</taxon>
        <taxon>Hyphomicrobiales</taxon>
        <taxon>Aurantimonadaceae</taxon>
        <taxon>Aurantimonas</taxon>
    </lineage>
</organism>
<dbReference type="SMART" id="SM00347">
    <property type="entry name" value="HTH_MARR"/>
    <property type="match status" value="1"/>
</dbReference>
<dbReference type="GO" id="GO:0003700">
    <property type="term" value="F:DNA-binding transcription factor activity"/>
    <property type="evidence" value="ECO:0007669"/>
    <property type="project" value="InterPro"/>
</dbReference>
<dbReference type="InterPro" id="IPR036390">
    <property type="entry name" value="WH_DNA-bd_sf"/>
</dbReference>
<dbReference type="GO" id="GO:0003677">
    <property type="term" value="F:DNA binding"/>
    <property type="evidence" value="ECO:0007669"/>
    <property type="project" value="UniProtKB-KW"/>
</dbReference>
<dbReference type="GO" id="GO:0006950">
    <property type="term" value="P:response to stress"/>
    <property type="evidence" value="ECO:0007669"/>
    <property type="project" value="TreeGrafter"/>
</dbReference>
<dbReference type="AlphaFoldDB" id="A0A7W6HE65"/>
<reference evidence="8 9" key="1">
    <citation type="submission" date="2020-08" db="EMBL/GenBank/DDBJ databases">
        <title>Genomic Encyclopedia of Type Strains, Phase IV (KMG-IV): sequencing the most valuable type-strain genomes for metagenomic binning, comparative biology and taxonomic classification.</title>
        <authorList>
            <person name="Goeker M."/>
        </authorList>
    </citation>
    <scope>NUCLEOTIDE SEQUENCE [LARGE SCALE GENOMIC DNA]</scope>
    <source>
        <strain evidence="8 9">DSM 103570</strain>
    </source>
</reference>
<keyword evidence="2" id="KW-0963">Cytoplasm</keyword>
<dbReference type="InterPro" id="IPR039422">
    <property type="entry name" value="MarR/SlyA-like"/>
</dbReference>
<dbReference type="GO" id="GO:0005737">
    <property type="term" value="C:cytoplasm"/>
    <property type="evidence" value="ECO:0007669"/>
    <property type="project" value="UniProtKB-SubCell"/>
</dbReference>
<keyword evidence="9" id="KW-1185">Reference proteome</keyword>
<evidence type="ECO:0000256" key="1">
    <source>
        <dbReference type="ARBA" id="ARBA00004496"/>
    </source>
</evidence>
<evidence type="ECO:0000256" key="4">
    <source>
        <dbReference type="ARBA" id="ARBA00023125"/>
    </source>
</evidence>
<dbReference type="FunFam" id="1.10.10.10:FF:000163">
    <property type="entry name" value="MarR family transcriptional regulator"/>
    <property type="match status" value="1"/>
</dbReference>
<dbReference type="InterPro" id="IPR036388">
    <property type="entry name" value="WH-like_DNA-bd_sf"/>
</dbReference>
<dbReference type="InterPro" id="IPR011991">
    <property type="entry name" value="ArsR-like_HTH"/>
</dbReference>
<evidence type="ECO:0000256" key="6">
    <source>
        <dbReference type="SAM" id="MobiDB-lite"/>
    </source>
</evidence>
<dbReference type="Pfam" id="PF22381">
    <property type="entry name" value="Staph_reg_Sar_Rot"/>
    <property type="match status" value="1"/>
</dbReference>
<dbReference type="InterPro" id="IPR000835">
    <property type="entry name" value="HTH_MarR-typ"/>
</dbReference>
<evidence type="ECO:0000256" key="3">
    <source>
        <dbReference type="ARBA" id="ARBA00023015"/>
    </source>
</evidence>
<dbReference type="Gene3D" id="1.10.10.10">
    <property type="entry name" value="Winged helix-like DNA-binding domain superfamily/Winged helix DNA-binding domain"/>
    <property type="match status" value="1"/>
</dbReference>
<dbReference type="PANTHER" id="PTHR33164:SF5">
    <property type="entry name" value="ORGANIC HYDROPEROXIDE RESISTANCE TRANSCRIPTIONAL REGULATOR"/>
    <property type="match status" value="1"/>
</dbReference>
<evidence type="ECO:0000313" key="8">
    <source>
        <dbReference type="EMBL" id="MBB4003625.1"/>
    </source>
</evidence>
<comment type="subcellular location">
    <subcellularLocation>
        <location evidence="1">Cytoplasm</location>
    </subcellularLocation>
</comment>
<dbReference type="CDD" id="cd00090">
    <property type="entry name" value="HTH_ARSR"/>
    <property type="match status" value="1"/>
</dbReference>
<feature type="region of interest" description="Disordered" evidence="6">
    <location>
        <begin position="158"/>
        <end position="179"/>
    </location>
</feature>